<comment type="caution">
    <text evidence="2">The sequence shown here is derived from an EMBL/GenBank/DDBJ whole genome shotgun (WGS) entry which is preliminary data.</text>
</comment>
<proteinExistence type="predicted"/>
<evidence type="ECO:0000313" key="3">
    <source>
        <dbReference type="Proteomes" id="UP001419268"/>
    </source>
</evidence>
<dbReference type="EMBL" id="JBBNAG010000009">
    <property type="protein sequence ID" value="KAK9106210.1"/>
    <property type="molecule type" value="Genomic_DNA"/>
</dbReference>
<sequence>MKRRSSSVTTVMKALSPGPEMWYLRVKERPPRKSVERRRRRSAAEQRRSTAMKRFSPPR</sequence>
<dbReference type="AlphaFoldDB" id="A0AAP0F6L3"/>
<gene>
    <name evidence="2" type="ORF">Scep_023054</name>
</gene>
<dbReference type="Proteomes" id="UP001419268">
    <property type="component" value="Unassembled WGS sequence"/>
</dbReference>
<name>A0AAP0F6L3_9MAGN</name>
<evidence type="ECO:0000256" key="1">
    <source>
        <dbReference type="SAM" id="MobiDB-lite"/>
    </source>
</evidence>
<accession>A0AAP0F6L3</accession>
<feature type="region of interest" description="Disordered" evidence="1">
    <location>
        <begin position="24"/>
        <end position="59"/>
    </location>
</feature>
<evidence type="ECO:0000313" key="2">
    <source>
        <dbReference type="EMBL" id="KAK9106210.1"/>
    </source>
</evidence>
<protein>
    <submittedName>
        <fullName evidence="2">Uncharacterized protein</fullName>
    </submittedName>
</protein>
<organism evidence="2 3">
    <name type="scientific">Stephania cephalantha</name>
    <dbReference type="NCBI Taxonomy" id="152367"/>
    <lineage>
        <taxon>Eukaryota</taxon>
        <taxon>Viridiplantae</taxon>
        <taxon>Streptophyta</taxon>
        <taxon>Embryophyta</taxon>
        <taxon>Tracheophyta</taxon>
        <taxon>Spermatophyta</taxon>
        <taxon>Magnoliopsida</taxon>
        <taxon>Ranunculales</taxon>
        <taxon>Menispermaceae</taxon>
        <taxon>Menispermoideae</taxon>
        <taxon>Cissampelideae</taxon>
        <taxon>Stephania</taxon>
    </lineage>
</organism>
<feature type="compositionally biased region" description="Basic and acidic residues" evidence="1">
    <location>
        <begin position="25"/>
        <end position="34"/>
    </location>
</feature>
<reference evidence="2 3" key="1">
    <citation type="submission" date="2024-01" db="EMBL/GenBank/DDBJ databases">
        <title>Genome assemblies of Stephania.</title>
        <authorList>
            <person name="Yang L."/>
        </authorList>
    </citation>
    <scope>NUCLEOTIDE SEQUENCE [LARGE SCALE GENOMIC DNA]</scope>
    <source>
        <strain evidence="2">JXDWG</strain>
        <tissue evidence="2">Leaf</tissue>
    </source>
</reference>
<keyword evidence="3" id="KW-1185">Reference proteome</keyword>